<dbReference type="EMBL" id="JAOTPL010000003">
    <property type="protein sequence ID" value="MCU7693579.1"/>
    <property type="molecule type" value="Genomic_DNA"/>
</dbReference>
<dbReference type="AlphaFoldDB" id="A0AAE3IKP1"/>
<comment type="caution">
    <text evidence="1">The sequence shown here is derived from an EMBL/GenBank/DDBJ whole genome shotgun (WGS) entry which is preliminary data.</text>
</comment>
<evidence type="ECO:0000313" key="1">
    <source>
        <dbReference type="EMBL" id="MCU7693579.1"/>
    </source>
</evidence>
<dbReference type="RefSeq" id="WP_263037066.1">
    <property type="nucleotide sequence ID" value="NZ_JAOTPL010000003.1"/>
</dbReference>
<evidence type="ECO:0000313" key="2">
    <source>
        <dbReference type="Proteomes" id="UP001209317"/>
    </source>
</evidence>
<proteinExistence type="predicted"/>
<organism evidence="1 2">
    <name type="scientific">Haoranjiania flava</name>
    <dbReference type="NCBI Taxonomy" id="1856322"/>
    <lineage>
        <taxon>Bacteria</taxon>
        <taxon>Pseudomonadati</taxon>
        <taxon>Bacteroidota</taxon>
        <taxon>Chitinophagia</taxon>
        <taxon>Chitinophagales</taxon>
        <taxon>Chitinophagaceae</taxon>
        <taxon>Haoranjiania</taxon>
    </lineage>
</organism>
<keyword evidence="2" id="KW-1185">Reference proteome</keyword>
<dbReference type="Proteomes" id="UP001209317">
    <property type="component" value="Unassembled WGS sequence"/>
</dbReference>
<protein>
    <submittedName>
        <fullName evidence="1">Uncharacterized protein</fullName>
    </submittedName>
</protein>
<accession>A0AAE3IKP1</accession>
<reference evidence="1" key="1">
    <citation type="submission" date="2022-10" db="EMBL/GenBank/DDBJ databases">
        <authorList>
            <person name="Kim H.S."/>
            <person name="Kim J.-S."/>
            <person name="Suh M.K."/>
            <person name="Eom M.K."/>
            <person name="Lee J.-S."/>
        </authorList>
    </citation>
    <scope>NUCLEOTIDE SEQUENCE</scope>
    <source>
        <strain evidence="1">LIP-5</strain>
    </source>
</reference>
<gene>
    <name evidence="1" type="ORF">OD355_03510</name>
</gene>
<sequence length="57" mass="6418">MKTADINTNLVDSYYTLLKSLSSDNKLELIAPAVLFNENPPTNKGQFLEGFIWSFHA</sequence>
<name>A0AAE3IKP1_9BACT</name>